<dbReference type="EMBL" id="SBIW01000002">
    <property type="protein sequence ID" value="RWY55510.1"/>
    <property type="molecule type" value="Genomic_DNA"/>
</dbReference>
<keyword evidence="4" id="KW-0472">Membrane</keyword>
<comment type="subcellular location">
    <subcellularLocation>
        <location evidence="1">Cell outer membrane</location>
    </subcellularLocation>
</comment>
<dbReference type="OrthoDB" id="1183184at2"/>
<evidence type="ECO:0000256" key="1">
    <source>
        <dbReference type="ARBA" id="ARBA00004442"/>
    </source>
</evidence>
<organism evidence="8 9">
    <name type="scientific">Mucilaginibacter gilvus</name>
    <dbReference type="NCBI Taxonomy" id="2305909"/>
    <lineage>
        <taxon>Bacteria</taxon>
        <taxon>Pseudomonadati</taxon>
        <taxon>Bacteroidota</taxon>
        <taxon>Sphingobacteriia</taxon>
        <taxon>Sphingobacteriales</taxon>
        <taxon>Sphingobacteriaceae</taxon>
        <taxon>Mucilaginibacter</taxon>
    </lineage>
</organism>
<feature type="chain" id="PRO_5019163580" evidence="6">
    <location>
        <begin position="22"/>
        <end position="544"/>
    </location>
</feature>
<protein>
    <submittedName>
        <fullName evidence="8">RagB/SusD family nutrient uptake outer membrane protein</fullName>
    </submittedName>
</protein>
<dbReference type="InterPro" id="IPR011990">
    <property type="entry name" value="TPR-like_helical_dom_sf"/>
</dbReference>
<keyword evidence="3 6" id="KW-0732">Signal</keyword>
<comment type="caution">
    <text evidence="8">The sequence shown here is derived from an EMBL/GenBank/DDBJ whole genome shotgun (WGS) entry which is preliminary data.</text>
</comment>
<dbReference type="Pfam" id="PF07980">
    <property type="entry name" value="SusD_RagB"/>
    <property type="match status" value="1"/>
</dbReference>
<reference evidence="8 9" key="1">
    <citation type="submission" date="2019-01" db="EMBL/GenBank/DDBJ databases">
        <title>Mucilaginibacter antarcticum sp. nov., isolated from antarctic soil.</title>
        <authorList>
            <person name="Yan Y.-Q."/>
            <person name="Du Z.-J."/>
        </authorList>
    </citation>
    <scope>NUCLEOTIDE SEQUENCE [LARGE SCALE GENOMIC DNA]</scope>
    <source>
        <strain evidence="8 9">F01003</strain>
    </source>
</reference>
<accession>A0A444MSA3</accession>
<dbReference type="Gene3D" id="1.25.40.390">
    <property type="match status" value="1"/>
</dbReference>
<dbReference type="Proteomes" id="UP000286701">
    <property type="component" value="Unassembled WGS sequence"/>
</dbReference>
<evidence type="ECO:0000256" key="5">
    <source>
        <dbReference type="ARBA" id="ARBA00023237"/>
    </source>
</evidence>
<keyword evidence="5" id="KW-0998">Cell outer membrane</keyword>
<dbReference type="RefSeq" id="WP_128532265.1">
    <property type="nucleotide sequence ID" value="NZ_SBIW01000002.1"/>
</dbReference>
<gene>
    <name evidence="8" type="ORF">EPL05_03800</name>
</gene>
<evidence type="ECO:0000256" key="2">
    <source>
        <dbReference type="ARBA" id="ARBA00006275"/>
    </source>
</evidence>
<dbReference type="AlphaFoldDB" id="A0A444MSA3"/>
<evidence type="ECO:0000313" key="9">
    <source>
        <dbReference type="Proteomes" id="UP000286701"/>
    </source>
</evidence>
<evidence type="ECO:0000256" key="6">
    <source>
        <dbReference type="SAM" id="SignalP"/>
    </source>
</evidence>
<evidence type="ECO:0000256" key="4">
    <source>
        <dbReference type="ARBA" id="ARBA00023136"/>
    </source>
</evidence>
<feature type="signal peptide" evidence="6">
    <location>
        <begin position="1"/>
        <end position="21"/>
    </location>
</feature>
<evidence type="ECO:0000259" key="7">
    <source>
        <dbReference type="Pfam" id="PF07980"/>
    </source>
</evidence>
<dbReference type="InterPro" id="IPR012944">
    <property type="entry name" value="SusD_RagB_dom"/>
</dbReference>
<feature type="domain" description="RagB/SusD" evidence="7">
    <location>
        <begin position="415"/>
        <end position="492"/>
    </location>
</feature>
<comment type="similarity">
    <text evidence="2">Belongs to the SusD family.</text>
</comment>
<dbReference type="SUPFAM" id="SSF48452">
    <property type="entry name" value="TPR-like"/>
    <property type="match status" value="1"/>
</dbReference>
<proteinExistence type="inferred from homology"/>
<keyword evidence="9" id="KW-1185">Reference proteome</keyword>
<evidence type="ECO:0000313" key="8">
    <source>
        <dbReference type="EMBL" id="RWY55510.1"/>
    </source>
</evidence>
<evidence type="ECO:0000256" key="3">
    <source>
        <dbReference type="ARBA" id="ARBA00022729"/>
    </source>
</evidence>
<dbReference type="GO" id="GO:0009279">
    <property type="term" value="C:cell outer membrane"/>
    <property type="evidence" value="ECO:0007669"/>
    <property type="project" value="UniProtKB-SubCell"/>
</dbReference>
<sequence length="544" mass="58661">MKKYKYIVTSLIMAGVVCSSACKKQLDVKNPNSPTLEQAKTESGLTSLASGSVYTNGFVNGDGWLGDSFFSLCYGYHELLADDVSAQASNQNVNLVNMPDYAILDDGSKITNPQPQIANLRLNNSRDKQGTNMFYYEWQSMYGLNNACNQILAVADNVSLGGDAATKLATYKAWAYWWKGLAYARLGSVYYAGLINDGISITNGNYVTSAALIAESNKNLNQAITLLNGISSTAGYTEVMSKLIPSFFQVGNAAVPTPTMFVHSINTLMARNLLVNTRTSAMTAANWQTILTLTNAGIQAGDNVFAGFTAANNYVFSAGGGSVSANTAGDKTASSFTISERLVQDIKPGDLRKSKNFVLESPFYNQVGGFTFSTRWRLIDAKLTPVKDNPAFTIADKTPGNQEVYMAGSYEENELMKAEALINTGQIDAGLASVDAVRTYQGAGLAKVSGTGLTLAAAQEELRKERRLSLLFRGTAFYDARRWGVIYDISKGGGRKNCVVLTSTGVLNTNATINYNFLDYWDVPADEFQLNPPAAGSAPIKNPN</sequence>
<name>A0A444MSA3_9SPHI</name>